<organism evidence="1">
    <name type="scientific">marine sediment metagenome</name>
    <dbReference type="NCBI Taxonomy" id="412755"/>
    <lineage>
        <taxon>unclassified sequences</taxon>
        <taxon>metagenomes</taxon>
        <taxon>ecological metagenomes</taxon>
    </lineage>
</organism>
<reference evidence="1" key="1">
    <citation type="journal article" date="2014" name="Front. Microbiol.">
        <title>High frequency of phylogenetically diverse reductive dehalogenase-homologous genes in deep subseafloor sedimentary metagenomes.</title>
        <authorList>
            <person name="Kawai M."/>
            <person name="Futagami T."/>
            <person name="Toyoda A."/>
            <person name="Takaki Y."/>
            <person name="Nishi S."/>
            <person name="Hori S."/>
            <person name="Arai W."/>
            <person name="Tsubouchi T."/>
            <person name="Morono Y."/>
            <person name="Uchiyama I."/>
            <person name="Ito T."/>
            <person name="Fujiyama A."/>
            <person name="Inagaki F."/>
            <person name="Takami H."/>
        </authorList>
    </citation>
    <scope>NUCLEOTIDE SEQUENCE</scope>
    <source>
        <strain evidence="1">Expedition CK06-06</strain>
    </source>
</reference>
<feature type="non-terminal residue" evidence="1">
    <location>
        <position position="1"/>
    </location>
</feature>
<sequence>SYYIIDVIKEVLEEDLDLYDFYVTNFNYFKANIFKIWLKVGYEAKNDGRVKFSNITKCRRAIYHPKKTDENWEDIEFVDM</sequence>
<accession>X1H1W6</accession>
<protein>
    <submittedName>
        <fullName evidence="1">Uncharacterized protein</fullName>
    </submittedName>
</protein>
<gene>
    <name evidence="1" type="ORF">S03H2_37200</name>
</gene>
<dbReference type="EMBL" id="BARU01022873">
    <property type="protein sequence ID" value="GAH47859.1"/>
    <property type="molecule type" value="Genomic_DNA"/>
</dbReference>
<proteinExistence type="predicted"/>
<dbReference type="AlphaFoldDB" id="X1H1W6"/>
<name>X1H1W6_9ZZZZ</name>
<evidence type="ECO:0000313" key="1">
    <source>
        <dbReference type="EMBL" id="GAH47859.1"/>
    </source>
</evidence>
<comment type="caution">
    <text evidence="1">The sequence shown here is derived from an EMBL/GenBank/DDBJ whole genome shotgun (WGS) entry which is preliminary data.</text>
</comment>